<dbReference type="AlphaFoldDB" id="A0A560IAR5"/>
<protein>
    <recommendedName>
        <fullName evidence="4">Restriction endonuclease</fullName>
    </recommendedName>
</protein>
<evidence type="ECO:0000256" key="1">
    <source>
        <dbReference type="SAM" id="Phobius"/>
    </source>
</evidence>
<proteinExistence type="predicted"/>
<dbReference type="OrthoDB" id="7281435at2"/>
<keyword evidence="1" id="KW-1133">Transmembrane helix</keyword>
<comment type="caution">
    <text evidence="2">The sequence shown here is derived from an EMBL/GenBank/DDBJ whole genome shotgun (WGS) entry which is preliminary data.</text>
</comment>
<feature type="transmembrane region" description="Helical" evidence="1">
    <location>
        <begin position="325"/>
        <end position="347"/>
    </location>
</feature>
<evidence type="ECO:0000313" key="2">
    <source>
        <dbReference type="EMBL" id="TWB56127.1"/>
    </source>
</evidence>
<dbReference type="Proteomes" id="UP000318050">
    <property type="component" value="Unassembled WGS sequence"/>
</dbReference>
<feature type="transmembrane region" description="Helical" evidence="1">
    <location>
        <begin position="301"/>
        <end position="319"/>
    </location>
</feature>
<accession>A0A560IAR5</accession>
<evidence type="ECO:0000313" key="3">
    <source>
        <dbReference type="Proteomes" id="UP000318050"/>
    </source>
</evidence>
<reference evidence="2 3" key="1">
    <citation type="submission" date="2019-06" db="EMBL/GenBank/DDBJ databases">
        <title>Genomic Encyclopedia of Type Strains, Phase IV (KMG-V): Genome sequencing to study the core and pangenomes of soil and plant-associated prokaryotes.</title>
        <authorList>
            <person name="Whitman W."/>
        </authorList>
    </citation>
    <scope>NUCLEOTIDE SEQUENCE [LARGE SCALE GENOMIC DNA]</scope>
    <source>
        <strain evidence="2 3">BR 11140</strain>
    </source>
</reference>
<organism evidence="2 3">
    <name type="scientific">Nitrospirillum amazonense</name>
    <dbReference type="NCBI Taxonomy" id="28077"/>
    <lineage>
        <taxon>Bacteria</taxon>
        <taxon>Pseudomonadati</taxon>
        <taxon>Pseudomonadota</taxon>
        <taxon>Alphaproteobacteria</taxon>
        <taxon>Rhodospirillales</taxon>
        <taxon>Azospirillaceae</taxon>
        <taxon>Nitrospirillum</taxon>
    </lineage>
</organism>
<keyword evidence="1" id="KW-0812">Transmembrane</keyword>
<sequence>MQGDNIHIHRPKDWQSFERFCRDFFSILLGDIYIDLNGVNGQQQHGIDIIINRPGGVIGVQCKGRGNGDSGFSKNRSISSEELLTCVRNARSFTGPVSQLIIVTSGENNSNLKNTLIEINSEHRKLGIFSVELFAWDWIESKVGLDNKLKDLCIRYGLIETISHDGSGHVSRRHKSKFPDDMLDTKIFGQPIKLRTMDGNVNYVSPPENMAMRLDQKTGNITHKIFHQYFVNIDRFGEINFSVSGSQFARRGHRLTVSAIFNKNNNSFILTHVRNIDISNAWIPICNAQDLCSIFFDAKKSLVATSIVLPVFFMSIYLFNAFHGIFFGSLVVLSAISGLVIASHHGIAAEIAMKRIDSCCKRIIISDA</sequence>
<dbReference type="EMBL" id="VITT01000013">
    <property type="protein sequence ID" value="TWB56127.1"/>
    <property type="molecule type" value="Genomic_DNA"/>
</dbReference>
<dbReference type="InterPro" id="IPR011335">
    <property type="entry name" value="Restrct_endonuc-II-like"/>
</dbReference>
<gene>
    <name evidence="2" type="ORF">FBZ92_113121</name>
</gene>
<keyword evidence="1" id="KW-0472">Membrane</keyword>
<evidence type="ECO:0008006" key="4">
    <source>
        <dbReference type="Google" id="ProtNLM"/>
    </source>
</evidence>
<name>A0A560IAR5_9PROT</name>
<dbReference type="SUPFAM" id="SSF52980">
    <property type="entry name" value="Restriction endonuclease-like"/>
    <property type="match status" value="1"/>
</dbReference>